<dbReference type="InterPro" id="IPR013852">
    <property type="entry name" value="Transl_elong_P/YeiP_CS"/>
</dbReference>
<evidence type="ECO:0000259" key="2">
    <source>
        <dbReference type="SMART" id="SM00841"/>
    </source>
</evidence>
<proteinExistence type="inferred from homology"/>
<dbReference type="SMART" id="SM00841">
    <property type="entry name" value="Elong-fact-P_C"/>
    <property type="match status" value="1"/>
</dbReference>
<feature type="domain" description="Translation elongation factor P/YeiP central" evidence="3">
    <location>
        <begin position="142"/>
        <end position="196"/>
    </location>
</feature>
<dbReference type="FunFam" id="2.40.50.140:FF:000004">
    <property type="entry name" value="Elongation factor P"/>
    <property type="match status" value="1"/>
</dbReference>
<evidence type="ECO:0000313" key="5">
    <source>
        <dbReference type="Proteomes" id="UP000811246"/>
    </source>
</evidence>
<dbReference type="Proteomes" id="UP000811246">
    <property type="component" value="Chromosome 9"/>
</dbReference>
<dbReference type="InterPro" id="IPR015365">
    <property type="entry name" value="Elong-fact-P_C"/>
</dbReference>
<dbReference type="CDD" id="cd04470">
    <property type="entry name" value="S1_EF-P_repeat_1"/>
    <property type="match status" value="1"/>
</dbReference>
<accession>A0A922JAR5</accession>
<dbReference type="Pfam" id="PF01132">
    <property type="entry name" value="EFP"/>
    <property type="match status" value="1"/>
</dbReference>
<name>A0A922JAR5_CARIL</name>
<evidence type="ECO:0000259" key="3">
    <source>
        <dbReference type="SMART" id="SM01185"/>
    </source>
</evidence>
<dbReference type="EMBL" id="CM031833">
    <property type="protein sequence ID" value="KAG6697914.1"/>
    <property type="molecule type" value="Genomic_DNA"/>
</dbReference>
<dbReference type="NCBIfam" id="TIGR00038">
    <property type="entry name" value="efp"/>
    <property type="match status" value="1"/>
</dbReference>
<evidence type="ECO:0000313" key="4">
    <source>
        <dbReference type="EMBL" id="KAG6697914.1"/>
    </source>
</evidence>
<dbReference type="InterPro" id="IPR020599">
    <property type="entry name" value="Transl_elong_fac_P/YeiP"/>
</dbReference>
<gene>
    <name evidence="4" type="ORF">I3842_09G225100</name>
</gene>
<dbReference type="InterPro" id="IPR011768">
    <property type="entry name" value="Transl_elongation_fac_P"/>
</dbReference>
<comment type="subcellular location">
    <subcellularLocation>
        <location evidence="1">Cytoplasm</location>
    </subcellularLocation>
</comment>
<dbReference type="Pfam" id="PF09285">
    <property type="entry name" value="Elong-fact-P_C"/>
    <property type="match status" value="1"/>
</dbReference>
<organism evidence="4 5">
    <name type="scientific">Carya illinoinensis</name>
    <name type="common">Pecan</name>
    <dbReference type="NCBI Taxonomy" id="32201"/>
    <lineage>
        <taxon>Eukaryota</taxon>
        <taxon>Viridiplantae</taxon>
        <taxon>Streptophyta</taxon>
        <taxon>Embryophyta</taxon>
        <taxon>Tracheophyta</taxon>
        <taxon>Spermatophyta</taxon>
        <taxon>Magnoliopsida</taxon>
        <taxon>eudicotyledons</taxon>
        <taxon>Gunneridae</taxon>
        <taxon>Pentapetalae</taxon>
        <taxon>rosids</taxon>
        <taxon>fabids</taxon>
        <taxon>Fagales</taxon>
        <taxon>Juglandaceae</taxon>
        <taxon>Carya</taxon>
    </lineage>
</organism>
<evidence type="ECO:0000256" key="1">
    <source>
        <dbReference type="ARBA" id="ARBA00004496"/>
    </source>
</evidence>
<dbReference type="AlphaFoldDB" id="A0A922JAR5"/>
<reference evidence="4" key="1">
    <citation type="submission" date="2021-01" db="EMBL/GenBank/DDBJ databases">
        <authorList>
            <person name="Lovell J.T."/>
            <person name="Bentley N."/>
            <person name="Bhattarai G."/>
            <person name="Jenkins J.W."/>
            <person name="Sreedasyam A."/>
            <person name="Alarcon Y."/>
            <person name="Bock C."/>
            <person name="Boston L."/>
            <person name="Carlson J."/>
            <person name="Cervantes K."/>
            <person name="Clermont K."/>
            <person name="Krom N."/>
            <person name="Kubenka K."/>
            <person name="Mamidi S."/>
            <person name="Mattison C."/>
            <person name="Monteros M."/>
            <person name="Pisani C."/>
            <person name="Plott C."/>
            <person name="Rajasekar S."/>
            <person name="Rhein H.S."/>
            <person name="Rohla C."/>
            <person name="Song M."/>
            <person name="Hilaire R.S."/>
            <person name="Shu S."/>
            <person name="Wells L."/>
            <person name="Wang X."/>
            <person name="Webber J."/>
            <person name="Heerema R.J."/>
            <person name="Klein P."/>
            <person name="Conner P."/>
            <person name="Grauke L."/>
            <person name="Grimwood J."/>
            <person name="Schmutz J."/>
            <person name="Randall J.J."/>
        </authorList>
    </citation>
    <scope>NUCLEOTIDE SEQUENCE</scope>
    <source>
        <tissue evidence="4">Leaf</tissue>
    </source>
</reference>
<protein>
    <recommendedName>
        <fullName evidence="6">Elongation factor P</fullName>
    </recommendedName>
</protein>
<evidence type="ECO:0008006" key="6">
    <source>
        <dbReference type="Google" id="ProtNLM"/>
    </source>
</evidence>
<dbReference type="GO" id="GO:0003746">
    <property type="term" value="F:translation elongation factor activity"/>
    <property type="evidence" value="ECO:0007669"/>
    <property type="project" value="InterPro"/>
</dbReference>
<dbReference type="HAMAP" id="MF_00141">
    <property type="entry name" value="EF_P"/>
    <property type="match status" value="1"/>
</dbReference>
<feature type="domain" description="Elongation factor P C-terminal" evidence="2">
    <location>
        <begin position="204"/>
        <end position="259"/>
    </location>
</feature>
<comment type="caution">
    <text evidence="4">The sequence shown here is derived from an EMBL/GenBank/DDBJ whole genome shotgun (WGS) entry which is preliminary data.</text>
</comment>
<dbReference type="SMART" id="SM01185">
    <property type="entry name" value="EFP"/>
    <property type="match status" value="1"/>
</dbReference>
<dbReference type="InterPro" id="IPR001059">
    <property type="entry name" value="Transl_elong_P/YeiP_cen"/>
</dbReference>
<dbReference type="PANTHER" id="PTHR30053">
    <property type="entry name" value="ELONGATION FACTOR P"/>
    <property type="match status" value="1"/>
</dbReference>
<dbReference type="PROSITE" id="PS01275">
    <property type="entry name" value="EFP"/>
    <property type="match status" value="1"/>
</dbReference>
<dbReference type="Pfam" id="PF08207">
    <property type="entry name" value="EFP_N"/>
    <property type="match status" value="1"/>
</dbReference>
<dbReference type="InterPro" id="IPR013185">
    <property type="entry name" value="Transl_elong_KOW-like"/>
</dbReference>
<dbReference type="CDD" id="cd05794">
    <property type="entry name" value="S1_EF-P_repeat_2"/>
    <property type="match status" value="1"/>
</dbReference>
<dbReference type="PANTHER" id="PTHR30053:SF12">
    <property type="entry name" value="ELONGATION FACTOR P (EF-P) FAMILY PROTEIN"/>
    <property type="match status" value="1"/>
</dbReference>
<dbReference type="GO" id="GO:0043043">
    <property type="term" value="P:peptide biosynthetic process"/>
    <property type="evidence" value="ECO:0007669"/>
    <property type="project" value="InterPro"/>
</dbReference>
<dbReference type="GO" id="GO:0005829">
    <property type="term" value="C:cytosol"/>
    <property type="evidence" value="ECO:0007669"/>
    <property type="project" value="UniProtKB-ARBA"/>
</dbReference>
<sequence>MAGMAIFNLPSASSIFFRASPSSSLTATLSLSFKPSVLPMRGLSGKPFRPRFPKIYAFSSNDIKVGSNIEVDGAPWKVLVQLQCMPRNRILKCIMVSFEFLHVKPGKGAAFVRTKMRNYLSGNTVEKTFRAGVTIDEADIFKETKQFTYKDGSQFVFMDLNTYEEIRLNASDVGDKMKYLKEGMDCIMLFWNGKVIDFEVPITVQLTVVDVDPGLKGDTAQGGSKPATLDTGAVVNVPLFVNIGDEILVDTRTGQYMSRA</sequence>
<dbReference type="FunFam" id="2.40.50.140:FF:000009">
    <property type="entry name" value="Elongation factor P"/>
    <property type="match status" value="1"/>
</dbReference>
<dbReference type="NCBIfam" id="NF001810">
    <property type="entry name" value="PRK00529.1"/>
    <property type="match status" value="1"/>
</dbReference>